<dbReference type="GO" id="GO:0005543">
    <property type="term" value="F:phospholipid binding"/>
    <property type="evidence" value="ECO:0007669"/>
    <property type="project" value="TreeGrafter"/>
</dbReference>
<dbReference type="NCBIfam" id="TIGR00215">
    <property type="entry name" value="lpxB"/>
    <property type="match status" value="1"/>
</dbReference>
<dbReference type="HAMAP" id="MF_00392">
    <property type="entry name" value="LpxB"/>
    <property type="match status" value="1"/>
</dbReference>
<evidence type="ECO:0000256" key="3">
    <source>
        <dbReference type="ARBA" id="ARBA00012687"/>
    </source>
</evidence>
<evidence type="ECO:0000256" key="1">
    <source>
        <dbReference type="ARBA" id="ARBA00002056"/>
    </source>
</evidence>
<evidence type="ECO:0000256" key="4">
    <source>
        <dbReference type="ARBA" id="ARBA00020902"/>
    </source>
</evidence>
<evidence type="ECO:0000256" key="6">
    <source>
        <dbReference type="ARBA" id="ARBA00022556"/>
    </source>
</evidence>
<keyword evidence="6 11" id="KW-0441">Lipid A biosynthesis</keyword>
<keyword evidence="8 11" id="KW-0808">Transferase</keyword>
<reference evidence="12 13" key="1">
    <citation type="journal article" date="2022" name="IScience">
        <title>An ultrasensitive nanofiber-based assay for enzymatic hydrolysis and deep-sea microbial degradation of cellulose.</title>
        <authorList>
            <person name="Tsudome M."/>
            <person name="Tachioka M."/>
            <person name="Miyazaki M."/>
            <person name="Uchimura K."/>
            <person name="Tsuda M."/>
            <person name="Takaki Y."/>
            <person name="Deguchi S."/>
        </authorList>
    </citation>
    <scope>NUCLEOTIDE SEQUENCE [LARGE SCALE GENOMIC DNA]</scope>
    <source>
        <strain evidence="12 13">GE09</strain>
    </source>
</reference>
<keyword evidence="7 11" id="KW-0328">Glycosyltransferase</keyword>
<dbReference type="GO" id="GO:0008915">
    <property type="term" value="F:lipid-A-disaccharide synthase activity"/>
    <property type="evidence" value="ECO:0007669"/>
    <property type="project" value="UniProtKB-UniRule"/>
</dbReference>
<dbReference type="EC" id="2.4.1.182" evidence="3 11"/>
<dbReference type="Gene3D" id="3.40.50.2000">
    <property type="entry name" value="Glycogen Phosphorylase B"/>
    <property type="match status" value="2"/>
</dbReference>
<dbReference type="GO" id="GO:0016020">
    <property type="term" value="C:membrane"/>
    <property type="evidence" value="ECO:0007669"/>
    <property type="project" value="GOC"/>
</dbReference>
<dbReference type="InterPro" id="IPR003835">
    <property type="entry name" value="Glyco_trans_19"/>
</dbReference>
<evidence type="ECO:0000256" key="10">
    <source>
        <dbReference type="ARBA" id="ARBA00048975"/>
    </source>
</evidence>
<dbReference type="EMBL" id="AP023086">
    <property type="protein sequence ID" value="BCD97505.1"/>
    <property type="molecule type" value="Genomic_DNA"/>
</dbReference>
<accession>A0AAN1WH89</accession>
<name>A0AAN1WH89_9GAMM</name>
<keyword evidence="9 11" id="KW-0443">Lipid metabolism</keyword>
<evidence type="ECO:0000313" key="13">
    <source>
        <dbReference type="Proteomes" id="UP001320119"/>
    </source>
</evidence>
<proteinExistence type="inferred from homology"/>
<dbReference type="RefSeq" id="WP_236986972.1">
    <property type="nucleotide sequence ID" value="NZ_AP023086.1"/>
</dbReference>
<dbReference type="KEGG" id="marq:MARGE09_P1706"/>
<evidence type="ECO:0000256" key="11">
    <source>
        <dbReference type="HAMAP-Rule" id="MF_00392"/>
    </source>
</evidence>
<dbReference type="PANTHER" id="PTHR30372:SF4">
    <property type="entry name" value="LIPID-A-DISACCHARIDE SYNTHASE, MITOCHONDRIAL-RELATED"/>
    <property type="match status" value="1"/>
</dbReference>
<evidence type="ECO:0000256" key="5">
    <source>
        <dbReference type="ARBA" id="ARBA00022516"/>
    </source>
</evidence>
<protein>
    <recommendedName>
        <fullName evidence="4 11">Lipid-A-disaccharide synthase</fullName>
        <ecNumber evidence="3 11">2.4.1.182</ecNumber>
    </recommendedName>
</protein>
<evidence type="ECO:0000256" key="8">
    <source>
        <dbReference type="ARBA" id="ARBA00022679"/>
    </source>
</evidence>
<evidence type="ECO:0000313" key="12">
    <source>
        <dbReference type="EMBL" id="BCD97505.1"/>
    </source>
</evidence>
<dbReference type="PANTHER" id="PTHR30372">
    <property type="entry name" value="LIPID-A-DISACCHARIDE SYNTHASE"/>
    <property type="match status" value="1"/>
</dbReference>
<organism evidence="12 13">
    <name type="scientific">Marinagarivorans cellulosilyticus</name>
    <dbReference type="NCBI Taxonomy" id="2721545"/>
    <lineage>
        <taxon>Bacteria</taxon>
        <taxon>Pseudomonadati</taxon>
        <taxon>Pseudomonadota</taxon>
        <taxon>Gammaproteobacteria</taxon>
        <taxon>Cellvibrionales</taxon>
        <taxon>Cellvibrionaceae</taxon>
        <taxon>Marinagarivorans</taxon>
    </lineage>
</organism>
<comment type="function">
    <text evidence="1 11">Condensation of UDP-2,3-diacylglucosamine and 2,3-diacylglucosamine-1-phosphate to form lipid A disaccharide, a precursor of lipid A, a phosphorylated glycolipid that anchors the lipopolysaccharide to the outer membrane of the cell.</text>
</comment>
<keyword evidence="5 11" id="KW-0444">Lipid biosynthesis</keyword>
<dbReference type="SUPFAM" id="SSF53756">
    <property type="entry name" value="UDP-Glycosyltransferase/glycogen phosphorylase"/>
    <property type="match status" value="1"/>
</dbReference>
<evidence type="ECO:0000256" key="7">
    <source>
        <dbReference type="ARBA" id="ARBA00022676"/>
    </source>
</evidence>
<sequence length="406" mass="44856">MSARAELKQSSASSENVLRVGIVVGEASGDILGAGLIQAIKQQYPNAQFEGIAGPLMLEQGAHSFFPQDRLAVMGFVEPLKRLPELLRIRKFLKQHFIANPPDVFVGIDSPDFNLDLELALKQAGIKTVHYVSPSVWAWRQGRVKKIARAVDSVLTLFPFEQAFYLERDISSVCVGHTLADNIPMQPDTAKARQDLAIELAPAEKLFAVLPGSRGGEVERMLPVFLAAARLCLKQQPHLRFVIPAANDKRLKQIEEILADFPDLPVKVFLKRSHEVMQASDAVVMASGTTTLEAMLLKKPMVIAYKVAAFSYFIFSRMVKVPFIGLPNLLAGKQLAKEFIQNEATPENIAPQMLNLLRSEARAELTAEYERLHLLLRRGANKRAADAVIQIALPEVALDAGHQNKS</sequence>
<evidence type="ECO:0000256" key="9">
    <source>
        <dbReference type="ARBA" id="ARBA00023098"/>
    </source>
</evidence>
<dbReference type="GO" id="GO:0009245">
    <property type="term" value="P:lipid A biosynthetic process"/>
    <property type="evidence" value="ECO:0007669"/>
    <property type="project" value="UniProtKB-UniRule"/>
</dbReference>
<gene>
    <name evidence="11" type="primary">lpxB</name>
    <name evidence="12" type="ORF">MARGE09_P1706</name>
</gene>
<comment type="pathway">
    <text evidence="11">Bacterial outer membrane biogenesis; LPS lipid A biosynthesis.</text>
</comment>
<dbReference type="CDD" id="cd01635">
    <property type="entry name" value="Glycosyltransferase_GTB-type"/>
    <property type="match status" value="1"/>
</dbReference>
<dbReference type="Proteomes" id="UP001320119">
    <property type="component" value="Chromosome"/>
</dbReference>
<comment type="similarity">
    <text evidence="2 11">Belongs to the LpxB family.</text>
</comment>
<dbReference type="AlphaFoldDB" id="A0AAN1WH89"/>
<comment type="catalytic activity">
    <reaction evidence="10 11">
        <text>a lipid X + a UDP-2-N,3-O-bis[(3R)-3-hydroxyacyl]-alpha-D-glucosamine = a lipid A disaccharide + UDP + H(+)</text>
        <dbReference type="Rhea" id="RHEA:67828"/>
        <dbReference type="ChEBI" id="CHEBI:15378"/>
        <dbReference type="ChEBI" id="CHEBI:58223"/>
        <dbReference type="ChEBI" id="CHEBI:137748"/>
        <dbReference type="ChEBI" id="CHEBI:176338"/>
        <dbReference type="ChEBI" id="CHEBI:176343"/>
        <dbReference type="EC" id="2.4.1.182"/>
    </reaction>
</comment>
<evidence type="ECO:0000256" key="2">
    <source>
        <dbReference type="ARBA" id="ARBA00007868"/>
    </source>
</evidence>
<dbReference type="Pfam" id="PF02684">
    <property type="entry name" value="LpxB"/>
    <property type="match status" value="1"/>
</dbReference>
<keyword evidence="13" id="KW-1185">Reference proteome</keyword>